<name>A0ABD5WXC2_9EURY</name>
<evidence type="ECO:0000313" key="2">
    <source>
        <dbReference type="EMBL" id="MFC7096996.1"/>
    </source>
</evidence>
<keyword evidence="1" id="KW-0472">Membrane</keyword>
<organism evidence="2 3">
    <name type="scientific">Halobaculum marinum</name>
    <dbReference type="NCBI Taxonomy" id="3031996"/>
    <lineage>
        <taxon>Archaea</taxon>
        <taxon>Methanobacteriati</taxon>
        <taxon>Methanobacteriota</taxon>
        <taxon>Stenosarchaea group</taxon>
        <taxon>Halobacteria</taxon>
        <taxon>Halobacteriales</taxon>
        <taxon>Haloferacaceae</taxon>
        <taxon>Halobaculum</taxon>
    </lineage>
</organism>
<evidence type="ECO:0000256" key="1">
    <source>
        <dbReference type="SAM" id="Phobius"/>
    </source>
</evidence>
<dbReference type="EMBL" id="JBHTAG010000002">
    <property type="protein sequence ID" value="MFC7096996.1"/>
    <property type="molecule type" value="Genomic_DNA"/>
</dbReference>
<evidence type="ECO:0000313" key="3">
    <source>
        <dbReference type="Proteomes" id="UP001596388"/>
    </source>
</evidence>
<dbReference type="GeneID" id="79269106"/>
<proteinExistence type="predicted"/>
<dbReference type="AlphaFoldDB" id="A0ABD5WXC2"/>
<keyword evidence="1" id="KW-1133">Transmembrane helix</keyword>
<reference evidence="2 3" key="1">
    <citation type="journal article" date="2019" name="Int. J. Syst. Evol. Microbiol.">
        <title>The Global Catalogue of Microorganisms (GCM) 10K type strain sequencing project: providing services to taxonomists for standard genome sequencing and annotation.</title>
        <authorList>
            <consortium name="The Broad Institute Genomics Platform"/>
            <consortium name="The Broad Institute Genome Sequencing Center for Infectious Disease"/>
            <person name="Wu L."/>
            <person name="Ma J."/>
        </authorList>
    </citation>
    <scope>NUCLEOTIDE SEQUENCE [LARGE SCALE GENOMIC DNA]</scope>
    <source>
        <strain evidence="2 3">DT55</strain>
    </source>
</reference>
<feature type="transmembrane region" description="Helical" evidence="1">
    <location>
        <begin position="57"/>
        <end position="78"/>
    </location>
</feature>
<accession>A0ABD5WXC2</accession>
<protein>
    <submittedName>
        <fullName evidence="2">Uncharacterized protein</fullName>
    </submittedName>
</protein>
<sequence>MAVTTLALGALFVILSGYGLWVGFTASGEYLQSHLSYRAMIPFRALGVDDNLTLVRVTWILSTGFVGVIGVGLLALSVV</sequence>
<dbReference type="RefSeq" id="WP_276238524.1">
    <property type="nucleotide sequence ID" value="NZ_CP119989.1"/>
</dbReference>
<keyword evidence="3" id="KW-1185">Reference proteome</keyword>
<keyword evidence="1" id="KW-0812">Transmembrane</keyword>
<comment type="caution">
    <text evidence="2">The sequence shown here is derived from an EMBL/GenBank/DDBJ whole genome shotgun (WGS) entry which is preliminary data.</text>
</comment>
<dbReference type="Proteomes" id="UP001596388">
    <property type="component" value="Unassembled WGS sequence"/>
</dbReference>
<gene>
    <name evidence="2" type="ORF">ACFQKD_06735</name>
</gene>